<organism evidence="2 3">
    <name type="scientific">Brachionus plicatilis</name>
    <name type="common">Marine rotifer</name>
    <name type="synonym">Brachionus muelleri</name>
    <dbReference type="NCBI Taxonomy" id="10195"/>
    <lineage>
        <taxon>Eukaryota</taxon>
        <taxon>Metazoa</taxon>
        <taxon>Spiralia</taxon>
        <taxon>Gnathifera</taxon>
        <taxon>Rotifera</taxon>
        <taxon>Eurotatoria</taxon>
        <taxon>Monogononta</taxon>
        <taxon>Pseudotrocha</taxon>
        <taxon>Ploima</taxon>
        <taxon>Brachionidae</taxon>
        <taxon>Brachionus</taxon>
    </lineage>
</organism>
<feature type="compositionally biased region" description="Polar residues" evidence="1">
    <location>
        <begin position="1"/>
        <end position="12"/>
    </location>
</feature>
<comment type="caution">
    <text evidence="2">The sequence shown here is derived from an EMBL/GenBank/DDBJ whole genome shotgun (WGS) entry which is preliminary data.</text>
</comment>
<dbReference type="AlphaFoldDB" id="A0A3M7RSV5"/>
<gene>
    <name evidence="2" type="ORF">BpHYR1_015184</name>
</gene>
<evidence type="ECO:0000256" key="1">
    <source>
        <dbReference type="SAM" id="MobiDB-lite"/>
    </source>
</evidence>
<dbReference type="Proteomes" id="UP000276133">
    <property type="component" value="Unassembled WGS sequence"/>
</dbReference>
<sequence length="100" mass="11516">MVISQQEPQNKAYQRKTPFPGRTSKRASERKTLKKGLSQKGLQNRPFQRIDLKIGLSKKGSQNKASQRKTLKLSFPSKGLKIRLTKEKPIKRPLQERTSK</sequence>
<evidence type="ECO:0000313" key="2">
    <source>
        <dbReference type="EMBL" id="RNA26510.1"/>
    </source>
</evidence>
<evidence type="ECO:0000313" key="3">
    <source>
        <dbReference type="Proteomes" id="UP000276133"/>
    </source>
</evidence>
<name>A0A3M7RSV5_BRAPC</name>
<feature type="compositionally biased region" description="Basic and acidic residues" evidence="1">
    <location>
        <begin position="84"/>
        <end position="100"/>
    </location>
</feature>
<protein>
    <submittedName>
        <fullName evidence="2">Uncharacterized protein</fullName>
    </submittedName>
</protein>
<accession>A0A3M7RSV5</accession>
<feature type="region of interest" description="Disordered" evidence="1">
    <location>
        <begin position="1"/>
        <end position="100"/>
    </location>
</feature>
<proteinExistence type="predicted"/>
<reference evidence="2 3" key="1">
    <citation type="journal article" date="2018" name="Sci. Rep.">
        <title>Genomic signatures of local adaptation to the degree of environmental predictability in rotifers.</title>
        <authorList>
            <person name="Franch-Gras L."/>
            <person name="Hahn C."/>
            <person name="Garcia-Roger E.M."/>
            <person name="Carmona M.J."/>
            <person name="Serra M."/>
            <person name="Gomez A."/>
        </authorList>
    </citation>
    <scope>NUCLEOTIDE SEQUENCE [LARGE SCALE GENOMIC DNA]</scope>
    <source>
        <strain evidence="2">HYR1</strain>
    </source>
</reference>
<dbReference type="EMBL" id="REGN01002730">
    <property type="protein sequence ID" value="RNA26510.1"/>
    <property type="molecule type" value="Genomic_DNA"/>
</dbReference>
<keyword evidence="3" id="KW-1185">Reference proteome</keyword>